<dbReference type="InterPro" id="IPR000847">
    <property type="entry name" value="LysR_HTH_N"/>
</dbReference>
<dbReference type="Gene3D" id="1.10.10.10">
    <property type="entry name" value="Winged helix-like DNA-binding domain superfamily/Winged helix DNA-binding domain"/>
    <property type="match status" value="1"/>
</dbReference>
<comment type="caution">
    <text evidence="6">The sequence shown here is derived from an EMBL/GenBank/DDBJ whole genome shotgun (WGS) entry which is preliminary data.</text>
</comment>
<evidence type="ECO:0000259" key="5">
    <source>
        <dbReference type="PROSITE" id="PS50931"/>
    </source>
</evidence>
<dbReference type="InterPro" id="IPR005119">
    <property type="entry name" value="LysR_subst-bd"/>
</dbReference>
<evidence type="ECO:0000256" key="2">
    <source>
        <dbReference type="ARBA" id="ARBA00023015"/>
    </source>
</evidence>
<keyword evidence="2" id="KW-0805">Transcription regulation</keyword>
<reference evidence="6 7" key="1">
    <citation type="journal article" date="2015" name="Biotechnol. Bioeng.">
        <title>Genome sequence and phenotypic characterization of Caulobacter segnis.</title>
        <authorList>
            <person name="Patel S."/>
            <person name="Fletcher B."/>
            <person name="Scott D.C."/>
            <person name="Ely B."/>
        </authorList>
    </citation>
    <scope>NUCLEOTIDE SEQUENCE [LARGE SCALE GENOMIC DNA]</scope>
    <source>
        <strain evidence="6 7">ERI-2</strain>
    </source>
</reference>
<dbReference type="GO" id="GO:0003700">
    <property type="term" value="F:DNA-binding transcription factor activity"/>
    <property type="evidence" value="ECO:0007669"/>
    <property type="project" value="InterPro"/>
</dbReference>
<dbReference type="AlphaFoldDB" id="A0A168P4Y8"/>
<dbReference type="PANTHER" id="PTHR30346:SF28">
    <property type="entry name" value="HTH-TYPE TRANSCRIPTIONAL REGULATOR CYNR"/>
    <property type="match status" value="1"/>
</dbReference>
<dbReference type="Gene3D" id="3.40.190.290">
    <property type="match status" value="1"/>
</dbReference>
<keyword evidence="3" id="KW-0238">DNA-binding</keyword>
<protein>
    <submittedName>
        <fullName evidence="6">HTH-type transcriptional regulator GltC</fullName>
    </submittedName>
</protein>
<evidence type="ECO:0000256" key="3">
    <source>
        <dbReference type="ARBA" id="ARBA00023125"/>
    </source>
</evidence>
<dbReference type="InterPro" id="IPR036388">
    <property type="entry name" value="WH-like_DNA-bd_sf"/>
</dbReference>
<dbReference type="PROSITE" id="PS50931">
    <property type="entry name" value="HTH_LYSR"/>
    <property type="match status" value="1"/>
</dbReference>
<dbReference type="CDD" id="cd08434">
    <property type="entry name" value="PBP2_GltC_like"/>
    <property type="match status" value="1"/>
</dbReference>
<dbReference type="GO" id="GO:0003677">
    <property type="term" value="F:DNA binding"/>
    <property type="evidence" value="ECO:0007669"/>
    <property type="project" value="UniProtKB-KW"/>
</dbReference>
<evidence type="ECO:0000313" key="7">
    <source>
        <dbReference type="Proteomes" id="UP000077407"/>
    </source>
</evidence>
<dbReference type="PANTHER" id="PTHR30346">
    <property type="entry name" value="TRANSCRIPTIONAL DUAL REGULATOR HCAR-RELATED"/>
    <property type="match status" value="1"/>
</dbReference>
<dbReference type="Pfam" id="PF03466">
    <property type="entry name" value="LysR_substrate"/>
    <property type="match status" value="1"/>
</dbReference>
<organism evidence="6 7">
    <name type="scientific">Clostridium ljungdahlii</name>
    <dbReference type="NCBI Taxonomy" id="1538"/>
    <lineage>
        <taxon>Bacteria</taxon>
        <taxon>Bacillati</taxon>
        <taxon>Bacillota</taxon>
        <taxon>Clostridia</taxon>
        <taxon>Eubacteriales</taxon>
        <taxon>Clostridiaceae</taxon>
        <taxon>Clostridium</taxon>
    </lineage>
</organism>
<dbReference type="SUPFAM" id="SSF46785">
    <property type="entry name" value="Winged helix' DNA-binding domain"/>
    <property type="match status" value="1"/>
</dbReference>
<gene>
    <name evidence="6" type="primary">gltC_3</name>
    <name evidence="6" type="ORF">WY13_01992</name>
</gene>
<sequence length="303" mass="34451">MNLNQLYYFRTVAKLEHFRKAASELNISQPSLSNSMSNLESELGLCLFEKQGRNVILTKYGRIFLKDVEKILDELENAKKKMMQLASSDTGHVDIAYISPLAHHYIPNTVRNFLDLEDNKNVTFTFNQGFTSELIKGLKSDKYDLIFSSYVEEEPNITFMPIIEQELFVIVPLNHPLGKLNNIDLVDIKSYPLVGYDKDSGLGKFISNLLKSINIKPKIICEAADEYAITALVSAGFGISIIAEAPALKYAKVKKLTITNPRYSRKIYLAYKKNRIFLPAVHNFISYIKKKSIIEGMKLYSES</sequence>
<dbReference type="SUPFAM" id="SSF53850">
    <property type="entry name" value="Periplasmic binding protein-like II"/>
    <property type="match status" value="1"/>
</dbReference>
<proteinExistence type="inferred from homology"/>
<dbReference type="OrthoDB" id="1652954at2"/>
<dbReference type="Pfam" id="PF00126">
    <property type="entry name" value="HTH_1"/>
    <property type="match status" value="1"/>
</dbReference>
<name>A0A168P4Y8_9CLOT</name>
<dbReference type="InterPro" id="IPR036390">
    <property type="entry name" value="WH_DNA-bd_sf"/>
</dbReference>
<dbReference type="RefSeq" id="WP_063555463.1">
    <property type="nucleotide sequence ID" value="NZ_LITT01000021.1"/>
</dbReference>
<evidence type="ECO:0000256" key="4">
    <source>
        <dbReference type="ARBA" id="ARBA00023163"/>
    </source>
</evidence>
<keyword evidence="4" id="KW-0804">Transcription</keyword>
<dbReference type="PRINTS" id="PR00039">
    <property type="entry name" value="HTHLYSR"/>
</dbReference>
<comment type="similarity">
    <text evidence="1">Belongs to the LysR transcriptional regulatory family.</text>
</comment>
<evidence type="ECO:0000313" key="6">
    <source>
        <dbReference type="EMBL" id="OAA87310.1"/>
    </source>
</evidence>
<dbReference type="EMBL" id="LITT01000021">
    <property type="protein sequence ID" value="OAA87310.1"/>
    <property type="molecule type" value="Genomic_DNA"/>
</dbReference>
<dbReference type="FunFam" id="1.10.10.10:FF:000001">
    <property type="entry name" value="LysR family transcriptional regulator"/>
    <property type="match status" value="1"/>
</dbReference>
<evidence type="ECO:0000256" key="1">
    <source>
        <dbReference type="ARBA" id="ARBA00009437"/>
    </source>
</evidence>
<feature type="domain" description="HTH lysR-type" evidence="5">
    <location>
        <begin position="1"/>
        <end position="58"/>
    </location>
</feature>
<accession>A0A168P4Y8</accession>
<dbReference type="GO" id="GO:0032993">
    <property type="term" value="C:protein-DNA complex"/>
    <property type="evidence" value="ECO:0007669"/>
    <property type="project" value="TreeGrafter"/>
</dbReference>
<dbReference type="PATRIC" id="fig|1538.10.peg.2440"/>
<dbReference type="Proteomes" id="UP000077407">
    <property type="component" value="Unassembled WGS sequence"/>
</dbReference>